<dbReference type="PROSITE" id="PS50206">
    <property type="entry name" value="RHODANESE_3"/>
    <property type="match status" value="2"/>
</dbReference>
<dbReference type="RefSeq" id="WP_233726093.1">
    <property type="nucleotide sequence ID" value="NZ_JAJVCN010000001.1"/>
</dbReference>
<dbReference type="CDD" id="cd00158">
    <property type="entry name" value="RHOD"/>
    <property type="match status" value="2"/>
</dbReference>
<dbReference type="Pfam" id="PF00753">
    <property type="entry name" value="Lactamase_B"/>
    <property type="match status" value="1"/>
</dbReference>
<dbReference type="PROSITE" id="PS00380">
    <property type="entry name" value="RHODANESE_1"/>
    <property type="match status" value="2"/>
</dbReference>
<keyword evidence="1" id="KW-0479">Metal-binding</keyword>
<keyword evidence="4" id="KW-1185">Reference proteome</keyword>
<evidence type="ECO:0000259" key="2">
    <source>
        <dbReference type="PROSITE" id="PS50206"/>
    </source>
</evidence>
<feature type="domain" description="Rhodanese" evidence="2">
    <location>
        <begin position="362"/>
        <end position="449"/>
    </location>
</feature>
<dbReference type="CDD" id="cd07724">
    <property type="entry name" value="POD-like_MBL-fold"/>
    <property type="match status" value="1"/>
</dbReference>
<dbReference type="InterPro" id="IPR051682">
    <property type="entry name" value="Mito_Persulfide_Diox"/>
</dbReference>
<dbReference type="Gene3D" id="3.60.15.10">
    <property type="entry name" value="Ribonuclease Z/Hydroxyacylglutathione hydrolase-like"/>
    <property type="match status" value="1"/>
</dbReference>
<dbReference type="SMART" id="SM00849">
    <property type="entry name" value="Lactamase_B"/>
    <property type="match status" value="1"/>
</dbReference>
<sequence length="452" mass="47701">MAAVDLVPLVDEGLGNSAYLVDLGDGRALVVDVSVDLRATREVARRRGLKLAFAADTHLHADFLSGARQLASTEGTQILASAAGHREFAHTGLRDEDEVDLGGLRLRVLATPGHTHEHVSFLLLDGQTPVGVFTGGSLIVGGAARTDLVSLDRTEELARQQYASLQRLSMLADEVEVWPTHGAGSFCSAPPGADRTSTIGREKATNPLLRADSEDAFVDALLGSLGSFPPYFLRLGGVNRQGPDVFEDPALRALDVAAARALLAEGARMVDVRPVPEFAAAHVPGAISIPLRPVFASWLGWLAPHDRPLIVLRGAGQDPAEVAWQAAKIGYSNLAGEVAGGLDAWIAAGHPMASTRLVHAEEMNGEQVLDIRQTAEFAGGHLPGAVHIELGEVADRAEELTREPTVVMCGHGERAMGAASLLEQAGHRDLAVLEGGPDDWARVTGRSLETGV</sequence>
<dbReference type="InterPro" id="IPR001763">
    <property type="entry name" value="Rhodanese-like_dom"/>
</dbReference>
<proteinExistence type="predicted"/>
<feature type="domain" description="Rhodanese" evidence="2">
    <location>
        <begin position="263"/>
        <end position="354"/>
    </location>
</feature>
<dbReference type="SUPFAM" id="SSF52821">
    <property type="entry name" value="Rhodanese/Cell cycle control phosphatase"/>
    <property type="match status" value="2"/>
</dbReference>
<dbReference type="Proteomes" id="UP001521150">
    <property type="component" value="Unassembled WGS sequence"/>
</dbReference>
<evidence type="ECO:0000313" key="4">
    <source>
        <dbReference type="Proteomes" id="UP001521150"/>
    </source>
</evidence>
<dbReference type="PANTHER" id="PTHR43084:SF1">
    <property type="entry name" value="PERSULFIDE DIOXYGENASE ETHE1, MITOCHONDRIAL"/>
    <property type="match status" value="1"/>
</dbReference>
<dbReference type="EMBL" id="JAJVCN010000001">
    <property type="protein sequence ID" value="MCE7004598.1"/>
    <property type="molecule type" value="Genomic_DNA"/>
</dbReference>
<dbReference type="SMART" id="SM00450">
    <property type="entry name" value="RHOD"/>
    <property type="match status" value="2"/>
</dbReference>
<dbReference type="InterPro" id="IPR036873">
    <property type="entry name" value="Rhodanese-like_dom_sf"/>
</dbReference>
<dbReference type="InterPro" id="IPR001307">
    <property type="entry name" value="Thiosulphate_STrfase_CS"/>
</dbReference>
<dbReference type="InterPro" id="IPR044528">
    <property type="entry name" value="POD-like_MBL-fold"/>
</dbReference>
<accession>A0ABS8Z9P6</accession>
<name>A0ABS8Z9P6_9PSEU</name>
<comment type="caution">
    <text evidence="3">The sequence shown here is derived from an EMBL/GenBank/DDBJ whole genome shotgun (WGS) entry which is preliminary data.</text>
</comment>
<evidence type="ECO:0000313" key="3">
    <source>
        <dbReference type="EMBL" id="MCE7004598.1"/>
    </source>
</evidence>
<reference evidence="3 4" key="1">
    <citation type="submission" date="2021-12" db="EMBL/GenBank/DDBJ databases">
        <title>Genome sequence of Kibdelosporangium philippinense ATCC 49844.</title>
        <authorList>
            <person name="Fedorov E.A."/>
            <person name="Omeragic M."/>
            <person name="Shalygina K.F."/>
            <person name="Maclea K.S."/>
        </authorList>
    </citation>
    <scope>NUCLEOTIDE SEQUENCE [LARGE SCALE GENOMIC DNA]</scope>
    <source>
        <strain evidence="3 4">ATCC 49844</strain>
    </source>
</reference>
<dbReference type="PANTHER" id="PTHR43084">
    <property type="entry name" value="PERSULFIDE DIOXYGENASE ETHE1"/>
    <property type="match status" value="1"/>
</dbReference>
<dbReference type="Pfam" id="PF00581">
    <property type="entry name" value="Rhodanese"/>
    <property type="match status" value="2"/>
</dbReference>
<dbReference type="InterPro" id="IPR036866">
    <property type="entry name" value="RibonucZ/Hydroxyglut_hydro"/>
</dbReference>
<gene>
    <name evidence="3" type="ORF">LWC34_17460</name>
</gene>
<protein>
    <submittedName>
        <fullName evidence="3">MBL fold metallo-hydrolase</fullName>
    </submittedName>
</protein>
<organism evidence="3 4">
    <name type="scientific">Kibdelosporangium philippinense</name>
    <dbReference type="NCBI Taxonomy" id="211113"/>
    <lineage>
        <taxon>Bacteria</taxon>
        <taxon>Bacillati</taxon>
        <taxon>Actinomycetota</taxon>
        <taxon>Actinomycetes</taxon>
        <taxon>Pseudonocardiales</taxon>
        <taxon>Pseudonocardiaceae</taxon>
        <taxon>Kibdelosporangium</taxon>
    </lineage>
</organism>
<evidence type="ECO:0000256" key="1">
    <source>
        <dbReference type="ARBA" id="ARBA00022723"/>
    </source>
</evidence>
<dbReference type="SUPFAM" id="SSF56281">
    <property type="entry name" value="Metallo-hydrolase/oxidoreductase"/>
    <property type="match status" value="1"/>
</dbReference>
<dbReference type="Gene3D" id="3.40.250.10">
    <property type="entry name" value="Rhodanese-like domain"/>
    <property type="match status" value="2"/>
</dbReference>
<dbReference type="InterPro" id="IPR001279">
    <property type="entry name" value="Metallo-B-lactamas"/>
</dbReference>